<sequence>MLGLLSFAGVVLKLFFSLTSKAEKLGGEAEMLFKFVANRTAEIWCIYPVLFALCECTKTLPEEVEVAGYAIADVIAKCGIPMMVWVSTVTNSRKLGLGLIDEDHVAAAEDVEDHSEAMVAAYDPELVKSEIVSDPV</sequence>
<keyword evidence="6" id="KW-0732">Signal</keyword>
<protein>
    <submittedName>
        <fullName evidence="7">Sop2 protein</fullName>
    </submittedName>
</protein>
<dbReference type="Gene3D" id="1.20.1070.10">
    <property type="entry name" value="Rhodopsin 7-helix transmembrane proteins"/>
    <property type="match status" value="1"/>
</dbReference>
<dbReference type="EMBL" id="CAJNJA010022639">
    <property type="protein sequence ID" value="CAE7497368.1"/>
    <property type="molecule type" value="Genomic_DNA"/>
</dbReference>
<evidence type="ECO:0000256" key="2">
    <source>
        <dbReference type="ARBA" id="ARBA00008130"/>
    </source>
</evidence>
<keyword evidence="8" id="KW-1185">Reference proteome</keyword>
<evidence type="ECO:0000256" key="5">
    <source>
        <dbReference type="ARBA" id="ARBA00023136"/>
    </source>
</evidence>
<dbReference type="OrthoDB" id="10261467at2759"/>
<comment type="caution">
    <text evidence="7">The sequence shown here is derived from an EMBL/GenBank/DDBJ whole genome shotgun (WGS) entry which is preliminary data.</text>
</comment>
<feature type="signal peptide" evidence="6">
    <location>
        <begin position="1"/>
        <end position="22"/>
    </location>
</feature>
<dbReference type="GO" id="GO:0016020">
    <property type="term" value="C:membrane"/>
    <property type="evidence" value="ECO:0007669"/>
    <property type="project" value="UniProtKB-SubCell"/>
</dbReference>
<proteinExistence type="inferred from homology"/>
<dbReference type="SUPFAM" id="SSF81321">
    <property type="entry name" value="Family A G protein-coupled receptor-like"/>
    <property type="match status" value="1"/>
</dbReference>
<gene>
    <name evidence="7" type="primary">sop2</name>
    <name evidence="7" type="ORF">SNEC2469_LOCUS14149</name>
</gene>
<evidence type="ECO:0000256" key="6">
    <source>
        <dbReference type="SAM" id="SignalP"/>
    </source>
</evidence>
<evidence type="ECO:0000313" key="7">
    <source>
        <dbReference type="EMBL" id="CAE7497368.1"/>
    </source>
</evidence>
<evidence type="ECO:0000256" key="3">
    <source>
        <dbReference type="ARBA" id="ARBA00022692"/>
    </source>
</evidence>
<dbReference type="Pfam" id="PF01036">
    <property type="entry name" value="Bac_rhodopsin"/>
    <property type="match status" value="1"/>
</dbReference>
<feature type="chain" id="PRO_5032344020" evidence="6">
    <location>
        <begin position="23"/>
        <end position="136"/>
    </location>
</feature>
<organism evidence="7 8">
    <name type="scientific">Symbiodinium necroappetens</name>
    <dbReference type="NCBI Taxonomy" id="1628268"/>
    <lineage>
        <taxon>Eukaryota</taxon>
        <taxon>Sar</taxon>
        <taxon>Alveolata</taxon>
        <taxon>Dinophyceae</taxon>
        <taxon>Suessiales</taxon>
        <taxon>Symbiodiniaceae</taxon>
        <taxon>Symbiodinium</taxon>
    </lineage>
</organism>
<dbReference type="AlphaFoldDB" id="A0A812SYD5"/>
<accession>A0A812SYD5</accession>
<comment type="subcellular location">
    <subcellularLocation>
        <location evidence="1">Membrane</location>
        <topology evidence="1">Multi-pass membrane protein</topology>
    </subcellularLocation>
</comment>
<dbReference type="Proteomes" id="UP000601435">
    <property type="component" value="Unassembled WGS sequence"/>
</dbReference>
<keyword evidence="3" id="KW-0812">Transmembrane</keyword>
<dbReference type="InterPro" id="IPR001425">
    <property type="entry name" value="Arc/bac/fun_rhodopsins"/>
</dbReference>
<name>A0A812SYD5_9DINO</name>
<keyword evidence="4" id="KW-1133">Transmembrane helix</keyword>
<reference evidence="7" key="1">
    <citation type="submission" date="2021-02" db="EMBL/GenBank/DDBJ databases">
        <authorList>
            <person name="Dougan E. K."/>
            <person name="Rhodes N."/>
            <person name="Thang M."/>
            <person name="Chan C."/>
        </authorList>
    </citation>
    <scope>NUCLEOTIDE SEQUENCE</scope>
</reference>
<evidence type="ECO:0000256" key="4">
    <source>
        <dbReference type="ARBA" id="ARBA00022989"/>
    </source>
</evidence>
<evidence type="ECO:0000256" key="1">
    <source>
        <dbReference type="ARBA" id="ARBA00004141"/>
    </source>
</evidence>
<keyword evidence="5" id="KW-0472">Membrane</keyword>
<evidence type="ECO:0000313" key="8">
    <source>
        <dbReference type="Proteomes" id="UP000601435"/>
    </source>
</evidence>
<comment type="similarity">
    <text evidence="2">Belongs to the archaeal/bacterial/fungal opsin family.</text>
</comment>